<dbReference type="AlphaFoldDB" id="A0A1G2ULU3"/>
<accession>A0A1G2ULU3</accession>
<reference evidence="1 2" key="1">
    <citation type="journal article" date="2016" name="Nat. Commun.">
        <title>Thousands of microbial genomes shed light on interconnected biogeochemical processes in an aquifer system.</title>
        <authorList>
            <person name="Anantharaman K."/>
            <person name="Brown C.T."/>
            <person name="Hug L.A."/>
            <person name="Sharon I."/>
            <person name="Castelle C.J."/>
            <person name="Probst A.J."/>
            <person name="Thomas B.C."/>
            <person name="Singh A."/>
            <person name="Wilkins M.J."/>
            <person name="Karaoz U."/>
            <person name="Brodie E.L."/>
            <person name="Williams K.H."/>
            <person name="Hubbard S.S."/>
            <person name="Banfield J.F."/>
        </authorList>
    </citation>
    <scope>NUCLEOTIDE SEQUENCE [LARGE SCALE GENOMIC DNA]</scope>
</reference>
<dbReference type="Proteomes" id="UP000177202">
    <property type="component" value="Unassembled WGS sequence"/>
</dbReference>
<sequence length="120" mass="13305">MRGGYRQNAGRKQGFAAKNAEEVRRILSDMVMREIEPIGKALIDKAKKGDVTATRELFDRAFGRAPQNAPIDSLNSNGVIPTPILSNLFVSPETIERHNLRTQAIYGGLSQQHDEDKRSG</sequence>
<organism evidence="1 2">
    <name type="scientific">Candidatus Zambryskibacteria bacterium RIFCSPLOWO2_02_FULL_44_12b</name>
    <dbReference type="NCBI Taxonomy" id="1802772"/>
    <lineage>
        <taxon>Bacteria</taxon>
        <taxon>Candidatus Zambryskiibacteriota</taxon>
    </lineage>
</organism>
<protein>
    <submittedName>
        <fullName evidence="1">Uncharacterized protein</fullName>
    </submittedName>
</protein>
<evidence type="ECO:0000313" key="2">
    <source>
        <dbReference type="Proteomes" id="UP000177202"/>
    </source>
</evidence>
<dbReference type="EMBL" id="MHWP01000016">
    <property type="protein sequence ID" value="OHB10399.1"/>
    <property type="molecule type" value="Genomic_DNA"/>
</dbReference>
<dbReference type="STRING" id="1802772.A3H60_01350"/>
<evidence type="ECO:0000313" key="1">
    <source>
        <dbReference type="EMBL" id="OHB10399.1"/>
    </source>
</evidence>
<gene>
    <name evidence="1" type="ORF">A3H60_01350</name>
</gene>
<proteinExistence type="predicted"/>
<name>A0A1G2ULU3_9BACT</name>
<comment type="caution">
    <text evidence="1">The sequence shown here is derived from an EMBL/GenBank/DDBJ whole genome shotgun (WGS) entry which is preliminary data.</text>
</comment>